<dbReference type="SMART" id="SM00516">
    <property type="entry name" value="SEC14"/>
    <property type="match status" value="1"/>
</dbReference>
<reference evidence="2" key="1">
    <citation type="submission" date="2022-07" db="EMBL/GenBank/DDBJ databases">
        <title>Evaluation of T. orientalis genome assembly methods using nanopore sequencing and analysis of variation between genomes.</title>
        <authorList>
            <person name="Yam J."/>
            <person name="Micallef M.L."/>
            <person name="Liu M."/>
            <person name="Djordjevic S.P."/>
            <person name="Bogema D.R."/>
            <person name="Jenkins C."/>
        </authorList>
    </citation>
    <scope>NUCLEOTIDE SEQUENCE</scope>
    <source>
        <strain evidence="2">Fish Creek</strain>
    </source>
</reference>
<dbReference type="InterPro" id="IPR036865">
    <property type="entry name" value="CRAL-TRIO_dom_sf"/>
</dbReference>
<dbReference type="PANTHER" id="PTHR46818:SF1">
    <property type="entry name" value="CHROMOSOME UNDETERMINED SCAFFOLD_125, WHOLE GENOME SHOTGUN SEQUENCE"/>
    <property type="match status" value="1"/>
</dbReference>
<dbReference type="PANTHER" id="PTHR46818">
    <property type="entry name" value="DOMAIN-CONTAINING PROTEIN, PUTATIVE-RELATED"/>
    <property type="match status" value="1"/>
</dbReference>
<dbReference type="Pfam" id="PF00650">
    <property type="entry name" value="CRAL_TRIO"/>
    <property type="match status" value="1"/>
</dbReference>
<dbReference type="Gene3D" id="3.40.525.10">
    <property type="entry name" value="CRAL-TRIO lipid binding domain"/>
    <property type="match status" value="1"/>
</dbReference>
<gene>
    <name evidence="2" type="ORF">MACJ_002419</name>
</gene>
<evidence type="ECO:0000259" key="1">
    <source>
        <dbReference type="PROSITE" id="PS50191"/>
    </source>
</evidence>
<evidence type="ECO:0000313" key="3">
    <source>
        <dbReference type="Proteomes" id="UP000244803"/>
    </source>
</evidence>
<dbReference type="Proteomes" id="UP000244803">
    <property type="component" value="Chromosome 3"/>
</dbReference>
<dbReference type="SUPFAM" id="SSF52087">
    <property type="entry name" value="CRAL/TRIO domain"/>
    <property type="match status" value="1"/>
</dbReference>
<evidence type="ECO:0000313" key="2">
    <source>
        <dbReference type="EMBL" id="UKJ89171.1"/>
    </source>
</evidence>
<name>A0A976M7L0_THEOR</name>
<feature type="domain" description="CRAL-TRIO" evidence="1">
    <location>
        <begin position="141"/>
        <end position="302"/>
    </location>
</feature>
<dbReference type="EMBL" id="CP056066">
    <property type="protein sequence ID" value="UKJ89171.1"/>
    <property type="molecule type" value="Genomic_DNA"/>
</dbReference>
<dbReference type="AlphaFoldDB" id="A0A976M7L0"/>
<accession>A0A976M7L0</accession>
<proteinExistence type="predicted"/>
<dbReference type="SUPFAM" id="SSF46938">
    <property type="entry name" value="CRAL/TRIO N-terminal domain"/>
    <property type="match status" value="1"/>
</dbReference>
<dbReference type="PROSITE" id="PS50191">
    <property type="entry name" value="CRAL_TRIO"/>
    <property type="match status" value="1"/>
</dbReference>
<dbReference type="OrthoDB" id="75724at2759"/>
<dbReference type="InterPro" id="IPR001251">
    <property type="entry name" value="CRAL-TRIO_dom"/>
</dbReference>
<dbReference type="CDD" id="cd00170">
    <property type="entry name" value="SEC14"/>
    <property type="match status" value="1"/>
</dbReference>
<dbReference type="InterPro" id="IPR036273">
    <property type="entry name" value="CRAL/TRIO_N_dom_sf"/>
</dbReference>
<sequence>MTVTPVDVLEPKKNHEYDDPILDSIFIPNYVKEFKPTPDVIQTKFKCGTNVRFIFNNVEFSDFEKDHIRNFKIFATQRLDGPQLEASAAVESYQRRFKNTVFGTDGYILRYLISNSYNYANVLNDMYNHLKWRKSTLPIRRVDVESELARGFVYIHGRDKCMRPIIIIRCNSMQACEHESILRTIYFVLELCIEKLLIPGQIEQWKVIIDLDGTNLFNIPGSLLKQIAKSLSVNYRARLSKLYIINAPYLISVIWNIVKNVIPKITQEKIVISSGKNTKKLLEVALPSQLEQRYGGKAPNVKMFDMPIMPEL</sequence>
<protein>
    <recommendedName>
        <fullName evidence="1">CRAL-TRIO domain-containing protein</fullName>
    </recommendedName>
</protein>
<organism evidence="2 3">
    <name type="scientific">Theileria orientalis</name>
    <dbReference type="NCBI Taxonomy" id="68886"/>
    <lineage>
        <taxon>Eukaryota</taxon>
        <taxon>Sar</taxon>
        <taxon>Alveolata</taxon>
        <taxon>Apicomplexa</taxon>
        <taxon>Aconoidasida</taxon>
        <taxon>Piroplasmida</taxon>
        <taxon>Theileriidae</taxon>
        <taxon>Theileria</taxon>
    </lineage>
</organism>